<sequence>MAAHVKATDHLCARSGIHLIDGGPQGRFWIHCCSPQPSDPQPSCSLQDSLQPSSPLPSGPHPSCPHPSGPHPSCPHPSGPHPSGPHPSCPHPSGPHPSCPHPSGPHPSGPHPSGPHPSGPHPSGPHPSGPHPSCPHPSGPHPSGLHPSGPHPSGPMLYLTPHYLYIYTVILPGCIVMYWRVIRCTPILFLLFSSFLLVSSLFSLHSANCLICPCLG</sequence>
<reference evidence="3" key="3">
    <citation type="submission" date="2025-09" db="UniProtKB">
        <authorList>
            <consortium name="Ensembl"/>
        </authorList>
    </citation>
    <scope>IDENTIFICATION</scope>
</reference>
<dbReference type="GeneTree" id="ENSGT01150000287554"/>
<keyword evidence="4" id="KW-1185">Reference proteome</keyword>
<protein>
    <submittedName>
        <fullName evidence="3">Uncharacterized protein</fullName>
    </submittedName>
</protein>
<evidence type="ECO:0000313" key="3">
    <source>
        <dbReference type="Ensembl" id="ENSELUP00000081233.1"/>
    </source>
</evidence>
<feature type="region of interest" description="Disordered" evidence="1">
    <location>
        <begin position="39"/>
        <end position="149"/>
    </location>
</feature>
<proteinExistence type="predicted"/>
<accession>A0AAY5JXQ8</accession>
<feature type="transmembrane region" description="Helical" evidence="2">
    <location>
        <begin position="186"/>
        <end position="204"/>
    </location>
</feature>
<organism evidence="3 4">
    <name type="scientific">Esox lucius</name>
    <name type="common">Northern pike</name>
    <dbReference type="NCBI Taxonomy" id="8010"/>
    <lineage>
        <taxon>Eukaryota</taxon>
        <taxon>Metazoa</taxon>
        <taxon>Chordata</taxon>
        <taxon>Craniata</taxon>
        <taxon>Vertebrata</taxon>
        <taxon>Euteleostomi</taxon>
        <taxon>Actinopterygii</taxon>
        <taxon>Neopterygii</taxon>
        <taxon>Teleostei</taxon>
        <taxon>Protacanthopterygii</taxon>
        <taxon>Esociformes</taxon>
        <taxon>Esocidae</taxon>
        <taxon>Esox</taxon>
    </lineage>
</organism>
<keyword evidence="2" id="KW-0472">Membrane</keyword>
<keyword evidence="2" id="KW-1133">Transmembrane helix</keyword>
<evidence type="ECO:0000313" key="4">
    <source>
        <dbReference type="Proteomes" id="UP000265140"/>
    </source>
</evidence>
<dbReference type="AlphaFoldDB" id="A0AAY5JXQ8"/>
<feature type="compositionally biased region" description="Low complexity" evidence="1">
    <location>
        <begin position="39"/>
        <end position="53"/>
    </location>
</feature>
<dbReference type="Ensembl" id="ENSELUT00000090654.1">
    <property type="protein sequence ID" value="ENSELUP00000081233.1"/>
    <property type="gene ID" value="ENSELUG00000039624.1"/>
</dbReference>
<reference evidence="3" key="2">
    <citation type="submission" date="2025-08" db="UniProtKB">
        <authorList>
            <consortium name="Ensembl"/>
        </authorList>
    </citation>
    <scope>IDENTIFICATION</scope>
</reference>
<reference evidence="3 4" key="1">
    <citation type="submission" date="2020-02" db="EMBL/GenBank/DDBJ databases">
        <title>Esox lucius (northern pike) genome, fEsoLuc1, primary haplotype.</title>
        <authorList>
            <person name="Myers G."/>
            <person name="Karagic N."/>
            <person name="Meyer A."/>
            <person name="Pippel M."/>
            <person name="Reichard M."/>
            <person name="Winkler S."/>
            <person name="Tracey A."/>
            <person name="Sims Y."/>
            <person name="Howe K."/>
            <person name="Rhie A."/>
            <person name="Formenti G."/>
            <person name="Durbin R."/>
            <person name="Fedrigo O."/>
            <person name="Jarvis E.D."/>
        </authorList>
    </citation>
    <scope>NUCLEOTIDE SEQUENCE [LARGE SCALE GENOMIC DNA]</scope>
</reference>
<feature type="transmembrane region" description="Helical" evidence="2">
    <location>
        <begin position="162"/>
        <end position="179"/>
    </location>
</feature>
<feature type="compositionally biased region" description="Pro residues" evidence="1">
    <location>
        <begin position="54"/>
        <end position="140"/>
    </location>
</feature>
<gene>
    <name evidence="3" type="primary">SP6</name>
</gene>
<dbReference type="Proteomes" id="UP000265140">
    <property type="component" value="Chromosome 2"/>
</dbReference>
<name>A0AAY5JXQ8_ESOLU</name>
<evidence type="ECO:0000256" key="2">
    <source>
        <dbReference type="SAM" id="Phobius"/>
    </source>
</evidence>
<evidence type="ECO:0000256" key="1">
    <source>
        <dbReference type="SAM" id="MobiDB-lite"/>
    </source>
</evidence>
<keyword evidence="2" id="KW-0812">Transmembrane</keyword>